<evidence type="ECO:0000256" key="1">
    <source>
        <dbReference type="SAM" id="SignalP"/>
    </source>
</evidence>
<feature type="signal peptide" evidence="1">
    <location>
        <begin position="1"/>
        <end position="18"/>
    </location>
</feature>
<dbReference type="AlphaFoldDB" id="A0A4P7NIZ7"/>
<accession>A0A4P7NIZ7</accession>
<feature type="chain" id="PRO_5020672510" evidence="1">
    <location>
        <begin position="19"/>
        <end position="84"/>
    </location>
</feature>
<organism evidence="2 3">
    <name type="scientific">Pyricularia oryzae</name>
    <name type="common">Rice blast fungus</name>
    <name type="synonym">Magnaporthe oryzae</name>
    <dbReference type="NCBI Taxonomy" id="318829"/>
    <lineage>
        <taxon>Eukaryota</taxon>
        <taxon>Fungi</taxon>
        <taxon>Dikarya</taxon>
        <taxon>Ascomycota</taxon>
        <taxon>Pezizomycotina</taxon>
        <taxon>Sordariomycetes</taxon>
        <taxon>Sordariomycetidae</taxon>
        <taxon>Magnaporthales</taxon>
        <taxon>Pyriculariaceae</taxon>
        <taxon>Pyricularia</taxon>
    </lineage>
</organism>
<evidence type="ECO:0000313" key="2">
    <source>
        <dbReference type="EMBL" id="QBZ61970.1"/>
    </source>
</evidence>
<dbReference type="EMBL" id="CP034208">
    <property type="protein sequence ID" value="QBZ61970.1"/>
    <property type="molecule type" value="Genomic_DNA"/>
</dbReference>
<dbReference type="Proteomes" id="UP000294847">
    <property type="component" value="Chromosome 5"/>
</dbReference>
<sequence length="84" mass="9364">MLFKTALAIFTLALSVAATPFNLEPRGKPCSGPTGADDCEDHFYTTVPRNTTREWQLSGLYLRLQPDLGKTYKEQTPSSPEDKE</sequence>
<keyword evidence="1" id="KW-0732">Signal</keyword>
<name>A0A4P7NIZ7_PYROR</name>
<proteinExistence type="predicted"/>
<reference evidence="2 3" key="1">
    <citation type="journal article" date="2019" name="Mol. Biol. Evol.">
        <title>Blast fungal genomes show frequent chromosomal changes, gene gains and losses, and effector gene turnover.</title>
        <authorList>
            <person name="Gomez Luciano L.B."/>
            <person name="Jason Tsai I."/>
            <person name="Chuma I."/>
            <person name="Tosa Y."/>
            <person name="Chen Y.H."/>
            <person name="Li J.Y."/>
            <person name="Li M.Y."/>
            <person name="Jade Lu M.Y."/>
            <person name="Nakayashiki H."/>
            <person name="Li W.H."/>
        </authorList>
    </citation>
    <scope>NUCLEOTIDE SEQUENCE [LARGE SCALE GENOMIC DNA]</scope>
    <source>
        <strain evidence="2">MZ5-1-6</strain>
    </source>
</reference>
<protein>
    <submittedName>
        <fullName evidence="2">Uncharacterized protein</fullName>
    </submittedName>
</protein>
<evidence type="ECO:0000313" key="3">
    <source>
        <dbReference type="Proteomes" id="UP000294847"/>
    </source>
</evidence>
<gene>
    <name evidence="2" type="ORF">PoMZ_10843</name>
</gene>